<dbReference type="EMBL" id="JAGGJU010000006">
    <property type="protein sequence ID" value="MBP1851115.1"/>
    <property type="molecule type" value="Genomic_DNA"/>
</dbReference>
<keyword evidence="2" id="KW-0238">DNA-binding</keyword>
<feature type="transmembrane region" description="Helical" evidence="1">
    <location>
        <begin position="144"/>
        <end position="164"/>
    </location>
</feature>
<dbReference type="RefSeq" id="WP_209945494.1">
    <property type="nucleotide sequence ID" value="NZ_JAGGJU010000006.1"/>
</dbReference>
<reference evidence="2 3" key="1">
    <citation type="submission" date="2021-03" db="EMBL/GenBank/DDBJ databases">
        <title>Genomic Encyclopedia of Type Strains, Phase IV (KMG-IV): sequencing the most valuable type-strain genomes for metagenomic binning, comparative biology and taxonomic classification.</title>
        <authorList>
            <person name="Goeker M."/>
        </authorList>
    </citation>
    <scope>NUCLEOTIDE SEQUENCE [LARGE SCALE GENOMIC DNA]</scope>
    <source>
        <strain evidence="2 3">DSM 21600</strain>
    </source>
</reference>
<feature type="transmembrane region" description="Helical" evidence="1">
    <location>
        <begin position="20"/>
        <end position="39"/>
    </location>
</feature>
<dbReference type="GO" id="GO:0003677">
    <property type="term" value="F:DNA binding"/>
    <property type="evidence" value="ECO:0007669"/>
    <property type="project" value="UniProtKB-KW"/>
</dbReference>
<keyword evidence="1" id="KW-0812">Transmembrane</keyword>
<keyword evidence="1" id="KW-1133">Transmembrane helix</keyword>
<name>A0ABS4DZK1_9HYPH</name>
<comment type="caution">
    <text evidence="2">The sequence shown here is derived from an EMBL/GenBank/DDBJ whole genome shotgun (WGS) entry which is preliminary data.</text>
</comment>
<gene>
    <name evidence="2" type="ORF">J2Z17_002558</name>
</gene>
<keyword evidence="3" id="KW-1185">Reference proteome</keyword>
<organism evidence="2 3">
    <name type="scientific">Rhizobium halophytocola</name>
    <dbReference type="NCBI Taxonomy" id="735519"/>
    <lineage>
        <taxon>Bacteria</taxon>
        <taxon>Pseudomonadati</taxon>
        <taxon>Pseudomonadota</taxon>
        <taxon>Alphaproteobacteria</taxon>
        <taxon>Hyphomicrobiales</taxon>
        <taxon>Rhizobiaceae</taxon>
        <taxon>Rhizobium/Agrobacterium group</taxon>
        <taxon>Rhizobium</taxon>
    </lineage>
</organism>
<evidence type="ECO:0000313" key="3">
    <source>
        <dbReference type="Proteomes" id="UP000759443"/>
    </source>
</evidence>
<feature type="transmembrane region" description="Helical" evidence="1">
    <location>
        <begin position="171"/>
        <end position="190"/>
    </location>
</feature>
<sequence length="192" mass="20647">MTSPDNPVPARRRAPATSELKHAVTFAMCIAFVMALVVSENIVVATGSEPIKIVVGYFDLSISTVPVLVMVFELCSASAFLLIVRGCSALEGPSLSLRINAWFRKHWKRDRSQAEFRSVLGTAQFSLALILAGLWIWLVPEFLAFPALLFLFALPVSALLLSLASGLAFRPVPSMIAAIVCGAIACGLIRTA</sequence>
<accession>A0ABS4DZK1</accession>
<evidence type="ECO:0000313" key="2">
    <source>
        <dbReference type="EMBL" id="MBP1851115.1"/>
    </source>
</evidence>
<evidence type="ECO:0000256" key="1">
    <source>
        <dbReference type="SAM" id="Phobius"/>
    </source>
</evidence>
<protein>
    <submittedName>
        <fullName evidence="2">DNA-binding transcriptional LysR family regulator</fullName>
    </submittedName>
</protein>
<proteinExistence type="predicted"/>
<feature type="transmembrane region" description="Helical" evidence="1">
    <location>
        <begin position="118"/>
        <end position="138"/>
    </location>
</feature>
<dbReference type="Proteomes" id="UP000759443">
    <property type="component" value="Unassembled WGS sequence"/>
</dbReference>
<keyword evidence="1" id="KW-0472">Membrane</keyword>